<dbReference type="Proteomes" id="UP000466831">
    <property type="component" value="Chromosome"/>
</dbReference>
<proteinExistence type="predicted"/>
<reference evidence="1 2" key="1">
    <citation type="journal article" date="2019" name="Emerg. Microbes Infect.">
        <title>Comprehensive subspecies identification of 175 nontuberculous mycobacteria species based on 7547 genomic profiles.</title>
        <authorList>
            <person name="Matsumoto Y."/>
            <person name="Kinjo T."/>
            <person name="Motooka D."/>
            <person name="Nabeya D."/>
            <person name="Jung N."/>
            <person name="Uechi K."/>
            <person name="Horii T."/>
            <person name="Iida T."/>
            <person name="Fujita J."/>
            <person name="Nakamura S."/>
        </authorList>
    </citation>
    <scope>NUCLEOTIDE SEQUENCE [LARGE SCALE GENOMIC DNA]</scope>
    <source>
        <strain evidence="1 2">JCM 17324</strain>
    </source>
</reference>
<name>A0ABN5ZMR1_9MYCO</name>
<evidence type="ECO:0000313" key="2">
    <source>
        <dbReference type="Proteomes" id="UP000466831"/>
    </source>
</evidence>
<protein>
    <submittedName>
        <fullName evidence="1">Uncharacterized protein</fullName>
    </submittedName>
</protein>
<keyword evidence="2" id="KW-1185">Reference proteome</keyword>
<evidence type="ECO:0000313" key="1">
    <source>
        <dbReference type="EMBL" id="BBY09343.1"/>
    </source>
</evidence>
<gene>
    <name evidence="1" type="ORF">MMARJ_00830</name>
</gene>
<dbReference type="EMBL" id="AP022584">
    <property type="protein sequence ID" value="BBY09343.1"/>
    <property type="molecule type" value="Genomic_DNA"/>
</dbReference>
<organism evidence="1 2">
    <name type="scientific">Mycobacterium marseillense</name>
    <dbReference type="NCBI Taxonomy" id="701042"/>
    <lineage>
        <taxon>Bacteria</taxon>
        <taxon>Bacillati</taxon>
        <taxon>Actinomycetota</taxon>
        <taxon>Actinomycetes</taxon>
        <taxon>Mycobacteriales</taxon>
        <taxon>Mycobacteriaceae</taxon>
        <taxon>Mycobacterium</taxon>
        <taxon>Mycobacterium avium complex (MAC)</taxon>
    </lineage>
</organism>
<accession>A0ABN5ZMR1</accession>
<sequence>MLFRPGHVLWDERPGSPCRSDPANRKLAEVKMLWQGDDSKAALVCIEPSRESEPLRWFTSRGRMIR</sequence>